<feature type="compositionally biased region" description="Basic and acidic residues" evidence="6">
    <location>
        <begin position="333"/>
        <end position="367"/>
    </location>
</feature>
<feature type="compositionally biased region" description="Low complexity" evidence="6">
    <location>
        <begin position="395"/>
        <end position="416"/>
    </location>
</feature>
<dbReference type="Gene3D" id="4.10.240.10">
    <property type="entry name" value="Zn(2)-C6 fungal-type DNA-binding domain"/>
    <property type="match status" value="1"/>
</dbReference>
<dbReference type="InterPro" id="IPR001138">
    <property type="entry name" value="Zn2Cys6_DnaBD"/>
</dbReference>
<feature type="compositionally biased region" description="Pro residues" evidence="6">
    <location>
        <begin position="107"/>
        <end position="117"/>
    </location>
</feature>
<evidence type="ECO:0000256" key="4">
    <source>
        <dbReference type="ARBA" id="ARBA00023163"/>
    </source>
</evidence>
<feature type="region of interest" description="Disordered" evidence="6">
    <location>
        <begin position="285"/>
        <end position="320"/>
    </location>
</feature>
<proteinExistence type="predicted"/>
<feature type="domain" description="Zn(2)-C6 fungal-type" evidence="7">
    <location>
        <begin position="453"/>
        <end position="487"/>
    </location>
</feature>
<dbReference type="InterPro" id="IPR036864">
    <property type="entry name" value="Zn2-C6_fun-type_DNA-bd_sf"/>
</dbReference>
<feature type="compositionally biased region" description="Polar residues" evidence="6">
    <location>
        <begin position="140"/>
        <end position="159"/>
    </location>
</feature>
<reference evidence="8 9" key="1">
    <citation type="submission" date="2023-01" db="EMBL/GenBank/DDBJ databases">
        <title>Analysis of 21 Apiospora genomes using comparative genomics revels a genus with tremendous synthesis potential of carbohydrate active enzymes and secondary metabolites.</title>
        <authorList>
            <person name="Sorensen T."/>
        </authorList>
    </citation>
    <scope>NUCLEOTIDE SEQUENCE [LARGE SCALE GENOMIC DNA]</scope>
    <source>
        <strain evidence="8 9">CBS 114990</strain>
    </source>
</reference>
<keyword evidence="4" id="KW-0804">Transcription</keyword>
<keyword evidence="2" id="KW-0805">Transcription regulation</keyword>
<protein>
    <recommendedName>
        <fullName evidence="7">Zn(2)-C6 fungal-type domain-containing protein</fullName>
    </recommendedName>
</protein>
<gene>
    <name evidence="8" type="ORF">PG997_012727</name>
</gene>
<evidence type="ECO:0000313" key="8">
    <source>
        <dbReference type="EMBL" id="KAK8065980.1"/>
    </source>
</evidence>
<evidence type="ECO:0000313" key="9">
    <source>
        <dbReference type="Proteomes" id="UP001433268"/>
    </source>
</evidence>
<keyword evidence="9" id="KW-1185">Reference proteome</keyword>
<feature type="region of interest" description="Disordered" evidence="6">
    <location>
        <begin position="333"/>
        <end position="371"/>
    </location>
</feature>
<dbReference type="CDD" id="cd00067">
    <property type="entry name" value="GAL4"/>
    <property type="match status" value="1"/>
</dbReference>
<feature type="compositionally biased region" description="Polar residues" evidence="6">
    <location>
        <begin position="417"/>
        <end position="427"/>
    </location>
</feature>
<dbReference type="InterPro" id="IPR050797">
    <property type="entry name" value="Carb_Metab_Trans_Reg"/>
</dbReference>
<evidence type="ECO:0000256" key="6">
    <source>
        <dbReference type="SAM" id="MobiDB-lite"/>
    </source>
</evidence>
<dbReference type="Pfam" id="PF00172">
    <property type="entry name" value="Zn_clus"/>
    <property type="match status" value="1"/>
</dbReference>
<evidence type="ECO:0000256" key="1">
    <source>
        <dbReference type="ARBA" id="ARBA00022723"/>
    </source>
</evidence>
<feature type="region of interest" description="Disordered" evidence="6">
    <location>
        <begin position="998"/>
        <end position="1023"/>
    </location>
</feature>
<feature type="compositionally biased region" description="Polar residues" evidence="6">
    <location>
        <begin position="175"/>
        <end position="188"/>
    </location>
</feature>
<dbReference type="GeneID" id="92050101"/>
<evidence type="ECO:0000256" key="5">
    <source>
        <dbReference type="ARBA" id="ARBA00023242"/>
    </source>
</evidence>
<dbReference type="SUPFAM" id="SSF57701">
    <property type="entry name" value="Zn2/Cys6 DNA-binding domain"/>
    <property type="match status" value="1"/>
</dbReference>
<dbReference type="Proteomes" id="UP001433268">
    <property type="component" value="Unassembled WGS sequence"/>
</dbReference>
<dbReference type="EMBL" id="JAQQWN010000009">
    <property type="protein sequence ID" value="KAK8065980.1"/>
    <property type="molecule type" value="Genomic_DNA"/>
</dbReference>
<feature type="compositionally biased region" description="Polar residues" evidence="6">
    <location>
        <begin position="568"/>
        <end position="578"/>
    </location>
</feature>
<dbReference type="PANTHER" id="PTHR31668">
    <property type="entry name" value="GLUCOSE TRANSPORT TRANSCRIPTION REGULATOR RGT1-RELATED-RELATED"/>
    <property type="match status" value="1"/>
</dbReference>
<dbReference type="PANTHER" id="PTHR31668:SF26">
    <property type="entry name" value="GLUCOSE TRANSPORT TRANSCRIPTION REGULATOR RGT1-RELATED"/>
    <property type="match status" value="1"/>
</dbReference>
<sequence>MNSLLPIANFSNPPNSGVATMAACKNNHFSRCQRAVAAWIACDELGIASSIARARDLIRACRAQSIGHPVHIFRATSSNSLPCTLSRQPATASAQGCQSIEGRPKPAAHPPPPPPTGLPKMEKQESEVEVAEGQDVVMQSYPSPTADGQDNGPFYSTNPRPDEQHELGQLEQPAEEQNQLDEPSTPRQQMRHAITSAEELQLAAQLSQGIAHGIPMMDPGEDPSLQQMVDHQTLDQDEQGLQQHEDPLNDEVLDQEPMRQDSIHQEHLHPEHISDEHMPHDHLTQEHMTQEHMPQDHLPQDHLPQEHLPQDHLPQEHMPQDHLPQDHIVQDHMHQEHIHQDHMHPEHMQQEHLQHEHLQQEHMHQQQHDPLSNHDQALAHGLQQDHQSDADQLLHQHGQQGHQQQAQPQYLPNQPQGQHPTHLQPSASMEHLPPHFHLPDSTPPRKRSKVSRACDECRRKKVKCDSTSESGEEPCSNCRRSNIRCMFSRIPQKRGPSKGYIKELADRINHIEGKLNSEGNHGDTTLSELLVSARRESSDIFPGGAAQSDEATRKRPYSSISGAEFGTPASSRQPTWSTEPRPIQPYGTPSERTRPNYSANGLAPTPIASKTEGDGPPHPSNVLDGMIDLNGIASGREVDEGTYNGYLEVIHPSFPLLSTSKDRLEAQLAQCPSTLRDAFIEALHGAMQTFPSFTGPYASGDMVNATRMITEWEVDVSKRPYVTNLVHLQTLILIAIATDNYGPGSLRGSMAALRNHPFSAGRLAWHILCACMFLRWNAISTASPLLIPNDSVVILPRLNSLLGDNGYHLARLSNILGHFAPVALAPPKAMTHESGAAPLLSSFFNLSMELFREVLPATITPASYPILHMVYWHCRLLAYLFQTNAKSSDILWPCKESVALLTANAQLITPLNYHFFSLTALTLLELKKVEAVQEEATEYLKELHNCNLAPSTWDETIRARIAEHIETTPPQSSSMEATASQSLQHLADLATATELDAIKADKDAPEPSVSLRTSDNYEDVGFDPRSITRGGYLNVLAAEPRPPTAR</sequence>
<dbReference type="PROSITE" id="PS50048">
    <property type="entry name" value="ZN2_CY6_FUNGAL_2"/>
    <property type="match status" value="1"/>
</dbReference>
<dbReference type="PROSITE" id="PS00463">
    <property type="entry name" value="ZN2_CY6_FUNGAL_1"/>
    <property type="match status" value="1"/>
</dbReference>
<evidence type="ECO:0000256" key="2">
    <source>
        <dbReference type="ARBA" id="ARBA00023015"/>
    </source>
</evidence>
<keyword evidence="1" id="KW-0479">Metal-binding</keyword>
<feature type="region of interest" description="Disordered" evidence="6">
    <location>
        <begin position="393"/>
        <end position="454"/>
    </location>
</feature>
<evidence type="ECO:0000259" key="7">
    <source>
        <dbReference type="PROSITE" id="PS50048"/>
    </source>
</evidence>
<dbReference type="RefSeq" id="XP_066662733.1">
    <property type="nucleotide sequence ID" value="XM_066817041.1"/>
</dbReference>
<keyword evidence="5" id="KW-0539">Nucleus</keyword>
<organism evidence="8 9">
    <name type="scientific">Apiospora hydei</name>
    <dbReference type="NCBI Taxonomy" id="1337664"/>
    <lineage>
        <taxon>Eukaryota</taxon>
        <taxon>Fungi</taxon>
        <taxon>Dikarya</taxon>
        <taxon>Ascomycota</taxon>
        <taxon>Pezizomycotina</taxon>
        <taxon>Sordariomycetes</taxon>
        <taxon>Xylariomycetidae</taxon>
        <taxon>Amphisphaeriales</taxon>
        <taxon>Apiosporaceae</taxon>
        <taxon>Apiospora</taxon>
    </lineage>
</organism>
<feature type="region of interest" description="Disordered" evidence="6">
    <location>
        <begin position="92"/>
        <end position="190"/>
    </location>
</feature>
<keyword evidence="3" id="KW-0238">DNA-binding</keyword>
<comment type="caution">
    <text evidence="8">The sequence shown here is derived from an EMBL/GenBank/DDBJ whole genome shotgun (WGS) entry which is preliminary data.</text>
</comment>
<dbReference type="SMART" id="SM00066">
    <property type="entry name" value="GAL4"/>
    <property type="match status" value="1"/>
</dbReference>
<feature type="region of interest" description="Disordered" evidence="6">
    <location>
        <begin position="539"/>
        <end position="625"/>
    </location>
</feature>
<accession>A0ABR1V455</accession>
<evidence type="ECO:0000256" key="3">
    <source>
        <dbReference type="ARBA" id="ARBA00023125"/>
    </source>
</evidence>
<name>A0ABR1V455_9PEZI</name>